<sequence>MSVLFIVFLLVFFQKVAFAGIFYPLSQLHPPKKKIERKIPLQKFPELHLEGIVGGKFSMAIINGKYLKLGDKIEGCTVNKIDVTNSSVVLKCRSFNIKLRIDLLKSKEVVEDKIK</sequence>
<dbReference type="STRING" id="868864.Dester_1448"/>
<name>F0S1Z7_DESTD</name>
<accession>F0S1Z7</accession>
<dbReference type="InParanoid" id="F0S1Z7"/>
<dbReference type="EMBL" id="CP002543">
    <property type="protein sequence ID" value="ADY74078.1"/>
    <property type="molecule type" value="Genomic_DNA"/>
</dbReference>
<organism evidence="1 2">
    <name type="scientific">Desulfurobacterium thermolithotrophum (strain DSM 11699 / BSA)</name>
    <dbReference type="NCBI Taxonomy" id="868864"/>
    <lineage>
        <taxon>Bacteria</taxon>
        <taxon>Pseudomonadati</taxon>
        <taxon>Aquificota</taxon>
        <taxon>Aquificia</taxon>
        <taxon>Desulfurobacteriales</taxon>
        <taxon>Desulfurobacteriaceae</taxon>
        <taxon>Desulfurobacterium</taxon>
    </lineage>
</organism>
<evidence type="ECO:0000313" key="2">
    <source>
        <dbReference type="Proteomes" id="UP000007102"/>
    </source>
</evidence>
<evidence type="ECO:0000313" key="1">
    <source>
        <dbReference type="EMBL" id="ADY74078.1"/>
    </source>
</evidence>
<protein>
    <submittedName>
        <fullName evidence="1">Uncharacterized protein</fullName>
    </submittedName>
</protein>
<dbReference type="RefSeq" id="WP_013639026.1">
    <property type="nucleotide sequence ID" value="NC_015185.1"/>
</dbReference>
<keyword evidence="2" id="KW-1185">Reference proteome</keyword>
<dbReference type="Proteomes" id="UP000007102">
    <property type="component" value="Chromosome"/>
</dbReference>
<gene>
    <name evidence="1" type="ordered locus">Dester_1448</name>
</gene>
<proteinExistence type="predicted"/>
<reference evidence="1 2" key="1">
    <citation type="journal article" date="2011" name="Stand. Genomic Sci.">
        <title>Complete genome sequence of the thermophilic sulfur-reducer Desulfurobacterium thermolithotrophum type strain (BSA(T)) from a deep-sea hydrothermal vent.</title>
        <authorList>
            <person name="Goker M."/>
            <person name="Daligault H."/>
            <person name="Mwirichia R."/>
            <person name="Lapidus A."/>
            <person name="Lucas S."/>
            <person name="Deshpande S."/>
            <person name="Pagani I."/>
            <person name="Tapia R."/>
            <person name="Cheng J.F."/>
            <person name="Goodwin L."/>
            <person name="Pitluck S."/>
            <person name="Liolios K."/>
            <person name="Ivanova N."/>
            <person name="Mavromatis K."/>
            <person name="Mikhailova N."/>
            <person name="Pati A."/>
            <person name="Chen A."/>
            <person name="Palaniappan K."/>
            <person name="Han C."/>
            <person name="Land M."/>
            <person name="Hauser L."/>
            <person name="Pan C."/>
            <person name="Brambilla E.M."/>
            <person name="Rohde M."/>
            <person name="Spring S."/>
            <person name="Sikorski J."/>
            <person name="Wirth R."/>
            <person name="Detter J.C."/>
            <person name="Woyke T."/>
            <person name="Bristow J."/>
            <person name="Eisen J.A."/>
            <person name="Markowitz V."/>
            <person name="Hugenholtz P."/>
            <person name="Kyrpides N.C."/>
            <person name="Klenk H.P."/>
        </authorList>
    </citation>
    <scope>NUCLEOTIDE SEQUENCE [LARGE SCALE GENOMIC DNA]</scope>
    <source>
        <strain evidence="2">DSM 11699 / BSA</strain>
    </source>
</reference>
<dbReference type="KEGG" id="dte:Dester_1448"/>
<dbReference type="AlphaFoldDB" id="F0S1Z7"/>
<reference evidence="2" key="2">
    <citation type="submission" date="2011-02" db="EMBL/GenBank/DDBJ databases">
        <title>The complete genome of Desulfurobacterium thermolithotrophum DSM 11699.</title>
        <authorList>
            <consortium name="US DOE Joint Genome Institute (JGI-PGF)"/>
            <person name="Lucas S."/>
            <person name="Copeland A."/>
            <person name="Lapidus A."/>
            <person name="Bruce D."/>
            <person name="Goodwin L."/>
            <person name="Pitluck S."/>
            <person name="Kyrpides N."/>
            <person name="Mavromatis K."/>
            <person name="Pagani I."/>
            <person name="Ivanova N."/>
            <person name="Mikhailova N."/>
            <person name="Daligault H."/>
            <person name="Detter J.C."/>
            <person name="Tapia R."/>
            <person name="Han C."/>
            <person name="Land M."/>
            <person name="Hauser L."/>
            <person name="Markowitz V."/>
            <person name="Cheng J.-F."/>
            <person name="Hugenholtz P."/>
            <person name="Woyke T."/>
            <person name="Wu D."/>
            <person name="Spring S."/>
            <person name="Brambilla E."/>
            <person name="Klenk H.-P."/>
            <person name="Eisen J.A."/>
        </authorList>
    </citation>
    <scope>NUCLEOTIDE SEQUENCE [LARGE SCALE GENOMIC DNA]</scope>
    <source>
        <strain evidence="2">DSM 11699 / BSA</strain>
    </source>
</reference>
<dbReference type="HOGENOM" id="CLU_2105076_0_0_0"/>